<dbReference type="NCBIfam" id="TIGR02052">
    <property type="entry name" value="MerP"/>
    <property type="match status" value="1"/>
</dbReference>
<dbReference type="SUPFAM" id="SSF55008">
    <property type="entry name" value="HMA, heavy metal-associated domain"/>
    <property type="match status" value="1"/>
</dbReference>
<dbReference type="InterPro" id="IPR036163">
    <property type="entry name" value="HMA_dom_sf"/>
</dbReference>
<evidence type="ECO:0000256" key="3">
    <source>
        <dbReference type="ARBA" id="ARBA00022914"/>
    </source>
</evidence>
<organism evidence="7 8">
    <name type="scientific">Methylocapsa polymorpha</name>
    <dbReference type="NCBI Taxonomy" id="3080828"/>
    <lineage>
        <taxon>Bacteria</taxon>
        <taxon>Pseudomonadati</taxon>
        <taxon>Pseudomonadota</taxon>
        <taxon>Alphaproteobacteria</taxon>
        <taxon>Hyphomicrobiales</taxon>
        <taxon>Beijerinckiaceae</taxon>
        <taxon>Methylocapsa</taxon>
    </lineage>
</organism>
<keyword evidence="8" id="KW-1185">Reference proteome</keyword>
<dbReference type="CDD" id="cd00371">
    <property type="entry name" value="HMA"/>
    <property type="match status" value="1"/>
</dbReference>
<dbReference type="InterPro" id="IPR001802">
    <property type="entry name" value="MerP/CopZ"/>
</dbReference>
<feature type="signal peptide" evidence="5">
    <location>
        <begin position="1"/>
        <end position="19"/>
    </location>
</feature>
<dbReference type="PROSITE" id="PS50846">
    <property type="entry name" value="HMA_2"/>
    <property type="match status" value="1"/>
</dbReference>
<keyword evidence="3 4" id="KW-0476">Mercury</keyword>
<comment type="function">
    <text evidence="4">Involved in mercury resistance. Acts as a mercury scavenger that specifically binds to a mercuric ion in the periplasm and probably passes it to the cytoplasmic mercuric reductase MerA via the mercuric transport protein MerT.</text>
</comment>
<keyword evidence="7" id="KW-0614">Plasmid</keyword>
<dbReference type="PRINTS" id="PR00946">
    <property type="entry name" value="HGSCAVENGER"/>
</dbReference>
<keyword evidence="4" id="KW-0479">Metal-binding</keyword>
<evidence type="ECO:0000259" key="6">
    <source>
        <dbReference type="PROSITE" id="PS50846"/>
    </source>
</evidence>
<evidence type="ECO:0000256" key="1">
    <source>
        <dbReference type="ARBA" id="ARBA00004196"/>
    </source>
</evidence>
<sequence>MRRLPLAASLALLPLAALAGAPQTVTLDVKNMTCTLCPITVRKALEKVPGVADAKVDFDKKTVTVTFDPDKADAVALVKATTEAGYPSSTKQ</sequence>
<dbReference type="RefSeq" id="WP_318655279.1">
    <property type="nucleotide sequence ID" value="NZ_CP136863.1"/>
</dbReference>
<dbReference type="InterPro" id="IPR011795">
    <property type="entry name" value="MerP"/>
</dbReference>
<dbReference type="Pfam" id="PF00403">
    <property type="entry name" value="HMA"/>
    <property type="match status" value="1"/>
</dbReference>
<protein>
    <recommendedName>
        <fullName evidence="4">Periplasmic mercury ion-binding protein</fullName>
    </recommendedName>
</protein>
<dbReference type="Gene3D" id="3.30.70.100">
    <property type="match status" value="1"/>
</dbReference>
<name>A0ABZ0I0Q5_9HYPH</name>
<keyword evidence="2 4" id="KW-0475">Mercuric resistance</keyword>
<evidence type="ECO:0000256" key="5">
    <source>
        <dbReference type="SAM" id="SignalP"/>
    </source>
</evidence>
<keyword evidence="4" id="KW-0574">Periplasm</keyword>
<reference evidence="7 8" key="1">
    <citation type="submission" date="2023-10" db="EMBL/GenBank/DDBJ databases">
        <title>Novel methanotroph of the genus Methylocapsa from a subarctic wetland.</title>
        <authorList>
            <person name="Belova S.E."/>
            <person name="Oshkin I.Y."/>
            <person name="Miroshnikov K."/>
            <person name="Dedysh S.N."/>
        </authorList>
    </citation>
    <scope>NUCLEOTIDE SEQUENCE [LARGE SCALE GENOMIC DNA]</scope>
    <source>
        <strain evidence="7 8">RX1</strain>
        <plasmid evidence="7 8">pRX1</plasmid>
    </source>
</reference>
<proteinExistence type="predicted"/>
<dbReference type="Proteomes" id="UP001626536">
    <property type="component" value="Plasmid pRX1"/>
</dbReference>
<keyword evidence="5" id="KW-0732">Signal</keyword>
<evidence type="ECO:0000256" key="2">
    <source>
        <dbReference type="ARBA" id="ARBA00022466"/>
    </source>
</evidence>
<evidence type="ECO:0000313" key="7">
    <source>
        <dbReference type="EMBL" id="WOJ91726.1"/>
    </source>
</evidence>
<feature type="domain" description="HMA" evidence="6">
    <location>
        <begin position="23"/>
        <end position="89"/>
    </location>
</feature>
<dbReference type="EMBL" id="CP136863">
    <property type="protein sequence ID" value="WOJ91726.1"/>
    <property type="molecule type" value="Genomic_DNA"/>
</dbReference>
<gene>
    <name evidence="4 7" type="primary">merP</name>
    <name evidence="7" type="ORF">RZS28_18535</name>
</gene>
<geneLocation type="plasmid" evidence="7 8">
    <name>pRX1</name>
</geneLocation>
<evidence type="ECO:0000313" key="8">
    <source>
        <dbReference type="Proteomes" id="UP001626536"/>
    </source>
</evidence>
<accession>A0ABZ0I0Q5</accession>
<dbReference type="InterPro" id="IPR006121">
    <property type="entry name" value="HMA_dom"/>
</dbReference>
<evidence type="ECO:0000256" key="4">
    <source>
        <dbReference type="RuleBase" id="RU361212"/>
    </source>
</evidence>
<comment type="subcellular location">
    <subcellularLocation>
        <location evidence="1">Cell envelope</location>
    </subcellularLocation>
    <subcellularLocation>
        <location evidence="4">Periplasm</location>
    </subcellularLocation>
</comment>
<feature type="chain" id="PRO_5046488231" description="Periplasmic mercury ion-binding protein" evidence="5">
    <location>
        <begin position="20"/>
        <end position="92"/>
    </location>
</feature>